<organism evidence="2 3">
    <name type="scientific">Elysia marginata</name>
    <dbReference type="NCBI Taxonomy" id="1093978"/>
    <lineage>
        <taxon>Eukaryota</taxon>
        <taxon>Metazoa</taxon>
        <taxon>Spiralia</taxon>
        <taxon>Lophotrochozoa</taxon>
        <taxon>Mollusca</taxon>
        <taxon>Gastropoda</taxon>
        <taxon>Heterobranchia</taxon>
        <taxon>Euthyneura</taxon>
        <taxon>Panpulmonata</taxon>
        <taxon>Sacoglossa</taxon>
        <taxon>Placobranchoidea</taxon>
        <taxon>Plakobranchidae</taxon>
        <taxon>Elysia</taxon>
    </lineage>
</organism>
<dbReference type="AlphaFoldDB" id="A0AAV4JF12"/>
<evidence type="ECO:0000313" key="2">
    <source>
        <dbReference type="EMBL" id="GFS19161.1"/>
    </source>
</evidence>
<evidence type="ECO:0000256" key="1">
    <source>
        <dbReference type="SAM" id="MobiDB-lite"/>
    </source>
</evidence>
<keyword evidence="3" id="KW-1185">Reference proteome</keyword>
<feature type="compositionally biased region" description="Acidic residues" evidence="1">
    <location>
        <begin position="48"/>
        <end position="89"/>
    </location>
</feature>
<dbReference type="EMBL" id="BMAT01006753">
    <property type="protein sequence ID" value="GFS19161.1"/>
    <property type="molecule type" value="Genomic_DNA"/>
</dbReference>
<evidence type="ECO:0000313" key="3">
    <source>
        <dbReference type="Proteomes" id="UP000762676"/>
    </source>
</evidence>
<dbReference type="Proteomes" id="UP000762676">
    <property type="component" value="Unassembled WGS sequence"/>
</dbReference>
<comment type="caution">
    <text evidence="2">The sequence shown here is derived from an EMBL/GenBank/DDBJ whole genome shotgun (WGS) entry which is preliminary data.</text>
</comment>
<reference evidence="2 3" key="1">
    <citation type="journal article" date="2021" name="Elife">
        <title>Chloroplast acquisition without the gene transfer in kleptoplastic sea slugs, Plakobranchus ocellatus.</title>
        <authorList>
            <person name="Maeda T."/>
            <person name="Takahashi S."/>
            <person name="Yoshida T."/>
            <person name="Shimamura S."/>
            <person name="Takaki Y."/>
            <person name="Nagai Y."/>
            <person name="Toyoda A."/>
            <person name="Suzuki Y."/>
            <person name="Arimoto A."/>
            <person name="Ishii H."/>
            <person name="Satoh N."/>
            <person name="Nishiyama T."/>
            <person name="Hasebe M."/>
            <person name="Maruyama T."/>
            <person name="Minagawa J."/>
            <person name="Obokata J."/>
            <person name="Shigenobu S."/>
        </authorList>
    </citation>
    <scope>NUCLEOTIDE SEQUENCE [LARGE SCALE GENOMIC DNA]</scope>
</reference>
<protein>
    <submittedName>
        <fullName evidence="2">Uncharacterized protein</fullName>
    </submittedName>
</protein>
<accession>A0AAV4JF12</accession>
<gene>
    <name evidence="2" type="ORF">ElyMa_003282000</name>
</gene>
<feature type="region of interest" description="Disordered" evidence="1">
    <location>
        <begin position="48"/>
        <end position="90"/>
    </location>
</feature>
<sequence length="106" mass="11899">MVSGKFIKNMIKSSTSVLEFLELLEDRNVERATIADVCHRFVWSTDLVLDDGDDHGDDDENDDDDDDEDDDDEDGDDDDNDDDDGDDNDYLFASNVEAKAMLASVQ</sequence>
<proteinExistence type="predicted"/>
<name>A0AAV4JF12_9GAST</name>